<feature type="region of interest" description="Disordered" evidence="1">
    <location>
        <begin position="35"/>
        <end position="54"/>
    </location>
</feature>
<gene>
    <name evidence="2" type="ORF">O3V59_10425</name>
</gene>
<evidence type="ECO:0000313" key="2">
    <source>
        <dbReference type="EMBL" id="MDA5108778.1"/>
    </source>
</evidence>
<dbReference type="EMBL" id="JAPYYP010000010">
    <property type="protein sequence ID" value="MDA5108778.1"/>
    <property type="molecule type" value="Genomic_DNA"/>
</dbReference>
<keyword evidence="3" id="KW-1185">Reference proteome</keyword>
<evidence type="ECO:0000256" key="1">
    <source>
        <dbReference type="SAM" id="MobiDB-lite"/>
    </source>
</evidence>
<name>A0A9X3TQV0_9BACL</name>
<sequence length="117" mass="13502">MRRKRQKQHTHSIDFIRFADTPEHIHAYSTRTSFNNGHRHQVQGRTSGPYQGTGRGHVHYYEGVTSFDDGHVHYFRGWTGPPISLPGGGHYHTFAGDTTLNDRHIHSYRGRTSEGYR</sequence>
<dbReference type="Pfam" id="PF12788">
    <property type="entry name" value="YmaF"/>
    <property type="match status" value="1"/>
</dbReference>
<dbReference type="RefSeq" id="WP_271140085.1">
    <property type="nucleotide sequence ID" value="NZ_JAPYYP010000010.1"/>
</dbReference>
<dbReference type="InterPro" id="IPR024307">
    <property type="entry name" value="YmaF"/>
</dbReference>
<organism evidence="2 3">
    <name type="scientific">Brevibacillus thermoruber</name>
    <dbReference type="NCBI Taxonomy" id="33942"/>
    <lineage>
        <taxon>Bacteria</taxon>
        <taxon>Bacillati</taxon>
        <taxon>Bacillota</taxon>
        <taxon>Bacilli</taxon>
        <taxon>Bacillales</taxon>
        <taxon>Paenibacillaceae</taxon>
        <taxon>Brevibacillus</taxon>
    </lineage>
</organism>
<proteinExistence type="predicted"/>
<comment type="caution">
    <text evidence="2">The sequence shown here is derived from an EMBL/GenBank/DDBJ whole genome shotgun (WGS) entry which is preliminary data.</text>
</comment>
<dbReference type="Proteomes" id="UP001151071">
    <property type="component" value="Unassembled WGS sequence"/>
</dbReference>
<accession>A0A9X3TQV0</accession>
<evidence type="ECO:0000313" key="3">
    <source>
        <dbReference type="Proteomes" id="UP001151071"/>
    </source>
</evidence>
<protein>
    <submittedName>
        <fullName evidence="2">YmaF family protein</fullName>
    </submittedName>
</protein>
<dbReference type="AlphaFoldDB" id="A0A9X3TQV0"/>
<reference evidence="2" key="1">
    <citation type="submission" date="2022-12" db="EMBL/GenBank/DDBJ databases">
        <title>Draft genome sequence of the thermophilic strain Brevibacillus thermoruber HT42, isolated from Los Humeros, Puebla, Mexico, with biotechnological potential.</title>
        <authorList>
            <person name="Lara Sanchez J."/>
            <person name="Solis Palacios R."/>
            <person name="Bustos Baena A.S."/>
            <person name="Ruz Baez A.E."/>
            <person name="Espinosa Luna G."/>
            <person name="Oliart Ros R.M."/>
        </authorList>
    </citation>
    <scope>NUCLEOTIDE SEQUENCE</scope>
    <source>
        <strain evidence="2">HT42</strain>
    </source>
</reference>